<dbReference type="AlphaFoldDB" id="X1IPZ3"/>
<feature type="non-terminal residue" evidence="1">
    <location>
        <position position="40"/>
    </location>
</feature>
<protein>
    <submittedName>
        <fullName evidence="1">Uncharacterized protein</fullName>
    </submittedName>
</protein>
<comment type="caution">
    <text evidence="1">The sequence shown here is derived from an EMBL/GenBank/DDBJ whole genome shotgun (WGS) entry which is preliminary data.</text>
</comment>
<organism evidence="1">
    <name type="scientific">marine sediment metagenome</name>
    <dbReference type="NCBI Taxonomy" id="412755"/>
    <lineage>
        <taxon>unclassified sequences</taxon>
        <taxon>metagenomes</taxon>
        <taxon>ecological metagenomes</taxon>
    </lineage>
</organism>
<evidence type="ECO:0000313" key="1">
    <source>
        <dbReference type="EMBL" id="GAH84491.1"/>
    </source>
</evidence>
<gene>
    <name evidence="1" type="ORF">S03H2_61565</name>
</gene>
<name>X1IPZ3_9ZZZZ</name>
<proteinExistence type="predicted"/>
<reference evidence="1" key="1">
    <citation type="journal article" date="2014" name="Front. Microbiol.">
        <title>High frequency of phylogenetically diverse reductive dehalogenase-homologous genes in deep subseafloor sedimentary metagenomes.</title>
        <authorList>
            <person name="Kawai M."/>
            <person name="Futagami T."/>
            <person name="Toyoda A."/>
            <person name="Takaki Y."/>
            <person name="Nishi S."/>
            <person name="Hori S."/>
            <person name="Arai W."/>
            <person name="Tsubouchi T."/>
            <person name="Morono Y."/>
            <person name="Uchiyama I."/>
            <person name="Ito T."/>
            <person name="Fujiyama A."/>
            <person name="Inagaki F."/>
            <person name="Takami H."/>
        </authorList>
    </citation>
    <scope>NUCLEOTIDE SEQUENCE</scope>
    <source>
        <strain evidence="1">Expedition CK06-06</strain>
    </source>
</reference>
<accession>X1IPZ3</accession>
<dbReference type="EMBL" id="BARU01039742">
    <property type="protein sequence ID" value="GAH84491.1"/>
    <property type="molecule type" value="Genomic_DNA"/>
</dbReference>
<sequence>MYDKPCQTHVDTVSRLVHDQEAILYWIFVEPTTLNTKAVK</sequence>